<dbReference type="SUPFAM" id="SSF48452">
    <property type="entry name" value="TPR-like"/>
    <property type="match status" value="1"/>
</dbReference>
<protein>
    <submittedName>
        <fullName evidence="1">Uncharacterized protein</fullName>
    </submittedName>
</protein>
<keyword evidence="2" id="KW-1185">Reference proteome</keyword>
<evidence type="ECO:0000313" key="1">
    <source>
        <dbReference type="EMBL" id="GJG59845.1"/>
    </source>
</evidence>
<dbReference type="GeneID" id="72466110"/>
<dbReference type="InterPro" id="IPR054283">
    <property type="entry name" value="DUF7017"/>
</dbReference>
<dbReference type="RefSeq" id="WP_223928541.1">
    <property type="nucleotide sequence ID" value="NZ_BPTU01000002.1"/>
</dbReference>
<gene>
    <name evidence="1" type="ORF">PRLR5076_26960</name>
</gene>
<organism evidence="1 2">
    <name type="scientific">Prevotella lacticifex</name>
    <dbReference type="NCBI Taxonomy" id="2854755"/>
    <lineage>
        <taxon>Bacteria</taxon>
        <taxon>Pseudomonadati</taxon>
        <taxon>Bacteroidota</taxon>
        <taxon>Bacteroidia</taxon>
        <taxon>Bacteroidales</taxon>
        <taxon>Prevotellaceae</taxon>
        <taxon>Prevotella</taxon>
    </lineage>
</organism>
<dbReference type="AlphaFoldDB" id="A0A9R1CC34"/>
<dbReference type="Gene3D" id="1.25.40.10">
    <property type="entry name" value="Tetratricopeptide repeat domain"/>
    <property type="match status" value="1"/>
</dbReference>
<name>A0A9R1CC34_9BACT</name>
<sequence>MEVRDIFKLRKEGKIEEAYAAIRTRYATYKGHYTTICMFWVGVDMMELRYKQRRLEEAHKIFLALLRLYPTMDDQDRRGQSAIMRAAILVFDHNPKFSMLDFITKWDITRLTADDWVIQRVNNHPVPSLGMRIVGKVFKEVADNPTTEMALKAAPILAEALRHSPYNVNNQRYKALIYKIMGKTDKAINIYRHIIAHHNQSYLFTEFADLVGDTAVKTALLCRAIATQREQKFTQKARWQLANLLYTVDKPRARYELDRCIAIRKAAGFAISWQMQNLDASLQGVEPVNEKNQREYYRQQTLTVDKLKIY</sequence>
<dbReference type="Proteomes" id="UP000825483">
    <property type="component" value="Unassembled WGS sequence"/>
</dbReference>
<comment type="caution">
    <text evidence="1">The sequence shown here is derived from an EMBL/GenBank/DDBJ whole genome shotgun (WGS) entry which is preliminary data.</text>
</comment>
<dbReference type="InterPro" id="IPR011990">
    <property type="entry name" value="TPR-like_helical_dom_sf"/>
</dbReference>
<evidence type="ECO:0000313" key="2">
    <source>
        <dbReference type="Proteomes" id="UP000825483"/>
    </source>
</evidence>
<reference evidence="1" key="1">
    <citation type="journal article" date="2022" name="Int. J. Syst. Evol. Microbiol.">
        <title>Prevotella lacticifex sp. nov., isolated from the rumen of cows.</title>
        <authorList>
            <person name="Shinkai T."/>
            <person name="Ikeyama N."/>
            <person name="Kumagai M."/>
            <person name="Ohmori H."/>
            <person name="Sakamoto M."/>
            <person name="Ohkuma M."/>
            <person name="Mitsumori M."/>
        </authorList>
    </citation>
    <scope>NUCLEOTIDE SEQUENCE</scope>
    <source>
        <strain evidence="1">R5076</strain>
    </source>
</reference>
<proteinExistence type="predicted"/>
<dbReference type="EMBL" id="BPUB01000002">
    <property type="protein sequence ID" value="GJG59845.1"/>
    <property type="molecule type" value="Genomic_DNA"/>
</dbReference>
<dbReference type="Pfam" id="PF22860">
    <property type="entry name" value="DUF7017"/>
    <property type="match status" value="1"/>
</dbReference>
<accession>A0A9R1CC34</accession>